<protein>
    <submittedName>
        <fullName evidence="3">Uncharacterized protein</fullName>
    </submittedName>
</protein>
<feature type="region of interest" description="Disordered" evidence="2">
    <location>
        <begin position="19"/>
        <end position="58"/>
    </location>
</feature>
<comment type="caution">
    <text evidence="3">The sequence shown here is derived from an EMBL/GenBank/DDBJ whole genome shotgun (WGS) entry which is preliminary data.</text>
</comment>
<dbReference type="OrthoDB" id="3553547at2759"/>
<dbReference type="AlphaFoldDB" id="A0A9P6VHA2"/>
<feature type="region of interest" description="Disordered" evidence="2">
    <location>
        <begin position="548"/>
        <end position="574"/>
    </location>
</feature>
<feature type="coiled-coil region" evidence="1">
    <location>
        <begin position="314"/>
        <end position="344"/>
    </location>
</feature>
<keyword evidence="1" id="KW-0175">Coiled coil</keyword>
<sequence>MANGRPRFRSAQTFAEHVETVNSFSPQSPEPSSFETSEGHTTPNDAKHLPFQPPDKNVKTKDQISGFFQTFVRSGSDISESRRLEQNGIILENEIAGMQESPAGSWNGSTTHDATPRIMPADEHRSLLPPITKIDDAPPFRQDSAYESVKGSDNVDFSMDVEAQVNNIRARERVQILRGRVSRTRRTINEKRPEVQILRERLRSETDKLMRVVNTAMALGHGQDLQSLRPQYDLLSQAQDELGPAEDAFDLLESRLIREEMELEEEEHHFYTHNNIALVPLPDSKLDEHISPLMKPYEPENPEFQNLDLDNDLVKQYLAKLSEAEQIKEQLDDLENEQYRLSEELSFRARFNLTLAAEKSEFLFDFPKRHKKMLETLETVEDDLYDLRNQCVEAHLFSDSQYVYEPHDALVEEIQDCENDAKDRSPWRVFQPSTKHHAGDVNFENKWEYVNTWLLKWVQDSTVETMQLKAFIYFQYPKEAKPLEGEEWSELALQYWDCDKAGIFKNAKQVPSTMDALLGGTGTSLEREGSLDVDPGDGGHPEVIIMGSEAGSYATQKNEPDGDRGSASGNIPTD</sequence>
<keyword evidence="4" id="KW-1185">Reference proteome</keyword>
<reference evidence="3" key="1">
    <citation type="submission" date="2019-07" db="EMBL/GenBank/DDBJ databases">
        <title>Hyphodiscus hymeniophilus genome sequencing and assembly.</title>
        <authorList>
            <person name="Kramer G."/>
            <person name="Nodwell J."/>
        </authorList>
    </citation>
    <scope>NUCLEOTIDE SEQUENCE</scope>
    <source>
        <strain evidence="3">ATCC 34498</strain>
    </source>
</reference>
<evidence type="ECO:0000313" key="3">
    <source>
        <dbReference type="EMBL" id="KAG0647719.1"/>
    </source>
</evidence>
<evidence type="ECO:0000256" key="1">
    <source>
        <dbReference type="SAM" id="Coils"/>
    </source>
</evidence>
<proteinExistence type="predicted"/>
<dbReference type="EMBL" id="VNKQ01000012">
    <property type="protein sequence ID" value="KAG0647719.1"/>
    <property type="molecule type" value="Genomic_DNA"/>
</dbReference>
<accession>A0A9P6VHA2</accession>
<feature type="compositionally biased region" description="Low complexity" evidence="2">
    <location>
        <begin position="23"/>
        <end position="36"/>
    </location>
</feature>
<evidence type="ECO:0000313" key="4">
    <source>
        <dbReference type="Proteomes" id="UP000785200"/>
    </source>
</evidence>
<name>A0A9P6VHA2_9HELO</name>
<dbReference type="Proteomes" id="UP000785200">
    <property type="component" value="Unassembled WGS sequence"/>
</dbReference>
<organism evidence="3 4">
    <name type="scientific">Hyphodiscus hymeniophilus</name>
    <dbReference type="NCBI Taxonomy" id="353542"/>
    <lineage>
        <taxon>Eukaryota</taxon>
        <taxon>Fungi</taxon>
        <taxon>Dikarya</taxon>
        <taxon>Ascomycota</taxon>
        <taxon>Pezizomycotina</taxon>
        <taxon>Leotiomycetes</taxon>
        <taxon>Helotiales</taxon>
        <taxon>Hyphodiscaceae</taxon>
        <taxon>Hyphodiscus</taxon>
    </lineage>
</organism>
<evidence type="ECO:0000256" key="2">
    <source>
        <dbReference type="SAM" id="MobiDB-lite"/>
    </source>
</evidence>
<gene>
    <name evidence="3" type="ORF">D0Z07_6573</name>
</gene>